<gene>
    <name evidence="1" type="ORF">AUJ59_01485</name>
</gene>
<reference evidence="1 2" key="1">
    <citation type="journal article" date="2016" name="Environ. Microbiol.">
        <title>Genomic resolution of a cold subsurface aquifer community provides metabolic insights for novel microbes adapted to high CO concentrations.</title>
        <authorList>
            <person name="Probst A.J."/>
            <person name="Castelle C.J."/>
            <person name="Singh A."/>
            <person name="Brown C.T."/>
            <person name="Anantharaman K."/>
            <person name="Sharon I."/>
            <person name="Hug L.A."/>
            <person name="Burstein D."/>
            <person name="Emerson J.B."/>
            <person name="Thomas B.C."/>
            <person name="Banfield J.F."/>
        </authorList>
    </citation>
    <scope>NUCLEOTIDE SEQUENCE [LARGE SCALE GENOMIC DNA]</scope>
    <source>
        <strain evidence="1">CG1_02_47_37</strain>
    </source>
</reference>
<evidence type="ECO:0000313" key="2">
    <source>
        <dbReference type="Proteomes" id="UP000183144"/>
    </source>
</evidence>
<proteinExistence type="predicted"/>
<dbReference type="Proteomes" id="UP000183144">
    <property type="component" value="Unassembled WGS sequence"/>
</dbReference>
<dbReference type="EMBL" id="MNUI01000029">
    <property type="protein sequence ID" value="OIN89442.1"/>
    <property type="molecule type" value="Genomic_DNA"/>
</dbReference>
<accession>A0A1J4RSR8</accession>
<organism evidence="1 2">
    <name type="scientific">Candidatus Beckwithbacteria bacterium CG1_02_47_37</name>
    <dbReference type="NCBI Taxonomy" id="1805034"/>
    <lineage>
        <taxon>Bacteria</taxon>
        <taxon>Candidatus Beckwithiibacteriota</taxon>
    </lineage>
</organism>
<comment type="caution">
    <text evidence="1">The sequence shown here is derived from an EMBL/GenBank/DDBJ whole genome shotgun (WGS) entry which is preliminary data.</text>
</comment>
<evidence type="ECO:0000313" key="1">
    <source>
        <dbReference type="EMBL" id="OIN89442.1"/>
    </source>
</evidence>
<evidence type="ECO:0008006" key="3">
    <source>
        <dbReference type="Google" id="ProtNLM"/>
    </source>
</evidence>
<name>A0A1J4RSR8_9BACT</name>
<sequence>MTKNTKFDPFKDLVLDKYEQEIENALNSGRIKFKPASESLKKMLAEAAKNTLAKKKNINLRVSFNTYFGLKKKAAKLGLPYQTLAGSILHQYASL</sequence>
<dbReference type="STRING" id="1805034.AUJ59_01485"/>
<dbReference type="AlphaFoldDB" id="A0A1J4RSR8"/>
<protein>
    <recommendedName>
        <fullName evidence="3">Antitoxin</fullName>
    </recommendedName>
</protein>